<evidence type="ECO:0000313" key="3">
    <source>
        <dbReference type="WBParaSite" id="ACRNAN_scaffold295.g25402.t1"/>
    </source>
</evidence>
<feature type="signal peptide" evidence="1">
    <location>
        <begin position="1"/>
        <end position="17"/>
    </location>
</feature>
<feature type="chain" id="PRO_5037755712" evidence="1">
    <location>
        <begin position="18"/>
        <end position="314"/>
    </location>
</feature>
<dbReference type="AlphaFoldDB" id="A0A914DM69"/>
<sequence>MQTFGIFVIFVIGSTLAFPWPWKRQASENSVQADDAGSNWPSVSFSFDLKFSKLRKFYVHLTKSYVDVDIITTFFQLSDSEQQCILNAWDNMTNSNSYQTPNQTAAEVVNQLKAACPNSASAIQVLADKITAEKDRYAQQYMNFINTMPQSIKDADAKLWNALQTLNANDGYQNQTALKITLVPALESLQHIPQADLQTLANNAPFLAPILTGNSGSLSVLIQAAIDMINNGKVTNEAEVKQAMQDIWRYLKNELKQVLSDIDHHTEASLPANVDQALKQTIGNQIAKSFQQLAKIPFLTVNIDQNNDVYEISV</sequence>
<accession>A0A914DM69</accession>
<proteinExistence type="predicted"/>
<evidence type="ECO:0000313" key="2">
    <source>
        <dbReference type="Proteomes" id="UP000887540"/>
    </source>
</evidence>
<keyword evidence="1" id="KW-0732">Signal</keyword>
<reference evidence="3" key="1">
    <citation type="submission" date="2022-11" db="UniProtKB">
        <authorList>
            <consortium name="WormBaseParasite"/>
        </authorList>
    </citation>
    <scope>IDENTIFICATION</scope>
</reference>
<organism evidence="2 3">
    <name type="scientific">Acrobeloides nanus</name>
    <dbReference type="NCBI Taxonomy" id="290746"/>
    <lineage>
        <taxon>Eukaryota</taxon>
        <taxon>Metazoa</taxon>
        <taxon>Ecdysozoa</taxon>
        <taxon>Nematoda</taxon>
        <taxon>Chromadorea</taxon>
        <taxon>Rhabditida</taxon>
        <taxon>Tylenchina</taxon>
        <taxon>Cephalobomorpha</taxon>
        <taxon>Cephaloboidea</taxon>
        <taxon>Cephalobidae</taxon>
        <taxon>Acrobeloides</taxon>
    </lineage>
</organism>
<keyword evidence="2" id="KW-1185">Reference proteome</keyword>
<name>A0A914DM69_9BILA</name>
<protein>
    <submittedName>
        <fullName evidence="3">Uncharacterized protein</fullName>
    </submittedName>
</protein>
<dbReference type="WBParaSite" id="ACRNAN_scaffold295.g25402.t1">
    <property type="protein sequence ID" value="ACRNAN_scaffold295.g25402.t1"/>
    <property type="gene ID" value="ACRNAN_scaffold295.g25402"/>
</dbReference>
<evidence type="ECO:0000256" key="1">
    <source>
        <dbReference type="SAM" id="SignalP"/>
    </source>
</evidence>
<dbReference type="Proteomes" id="UP000887540">
    <property type="component" value="Unplaced"/>
</dbReference>